<dbReference type="Pfam" id="PF03328">
    <property type="entry name" value="HpcH_HpaI"/>
    <property type="match status" value="1"/>
</dbReference>
<evidence type="ECO:0000256" key="4">
    <source>
        <dbReference type="ARBA" id="ARBA00022842"/>
    </source>
</evidence>
<dbReference type="PANTHER" id="PTHR32308">
    <property type="entry name" value="LYASE BETA SUBUNIT, PUTATIVE (AFU_ORTHOLOGUE AFUA_4G13030)-RELATED"/>
    <property type="match status" value="1"/>
</dbReference>
<feature type="domain" description="HpcH/HpaI aldolase/citrate lyase" evidence="5">
    <location>
        <begin position="10"/>
        <end position="228"/>
    </location>
</feature>
<dbReference type="InterPro" id="IPR005000">
    <property type="entry name" value="Aldolase/citrate-lyase_domain"/>
</dbReference>
<dbReference type="PIRSF" id="PIRSF015582">
    <property type="entry name" value="Cit_lyase_B"/>
    <property type="match status" value="1"/>
</dbReference>
<keyword evidence="6" id="KW-0456">Lyase</keyword>
<dbReference type="InterPro" id="IPR040442">
    <property type="entry name" value="Pyrv_kinase-like_dom_sf"/>
</dbReference>
<comment type="caution">
    <text evidence="6">The sequence shown here is derived from an EMBL/GenBank/DDBJ whole genome shotgun (WGS) entry which is preliminary data.</text>
</comment>
<comment type="cofactor">
    <cofactor evidence="1">
        <name>Mg(2+)</name>
        <dbReference type="ChEBI" id="CHEBI:18420"/>
    </cofactor>
</comment>
<comment type="similarity">
    <text evidence="2">Belongs to the HpcH/HpaI aldolase family.</text>
</comment>
<dbReference type="PANTHER" id="PTHR32308:SF0">
    <property type="entry name" value="HPCH_HPAI ALDOLASE_CITRATE LYASE DOMAIN-CONTAINING PROTEIN"/>
    <property type="match status" value="1"/>
</dbReference>
<dbReference type="SUPFAM" id="SSF51621">
    <property type="entry name" value="Phosphoenolpyruvate/pyruvate domain"/>
    <property type="match status" value="1"/>
</dbReference>
<dbReference type="GO" id="GO:0008816">
    <property type="term" value="F:citryl-CoA lyase activity"/>
    <property type="evidence" value="ECO:0007669"/>
    <property type="project" value="UniProtKB-EC"/>
</dbReference>
<keyword evidence="7" id="KW-1185">Reference proteome</keyword>
<dbReference type="InterPro" id="IPR011206">
    <property type="entry name" value="Citrate_lyase_beta/mcl1/mcl2"/>
</dbReference>
<evidence type="ECO:0000256" key="2">
    <source>
        <dbReference type="ARBA" id="ARBA00005568"/>
    </source>
</evidence>
<name>A0ABU1JXL2_9PROT</name>
<organism evidence="6 7">
    <name type="scientific">Inquilinus ginsengisoli</name>
    <dbReference type="NCBI Taxonomy" id="363840"/>
    <lineage>
        <taxon>Bacteria</taxon>
        <taxon>Pseudomonadati</taxon>
        <taxon>Pseudomonadota</taxon>
        <taxon>Alphaproteobacteria</taxon>
        <taxon>Rhodospirillales</taxon>
        <taxon>Rhodospirillaceae</taxon>
        <taxon>Inquilinus</taxon>
    </lineage>
</organism>
<dbReference type="EC" id="4.1.3.34" evidence="6"/>
<dbReference type="Proteomes" id="UP001262410">
    <property type="component" value="Unassembled WGS sequence"/>
</dbReference>
<evidence type="ECO:0000313" key="6">
    <source>
        <dbReference type="EMBL" id="MDR6293364.1"/>
    </source>
</evidence>
<accession>A0ABU1JXL2</accession>
<dbReference type="RefSeq" id="WP_309800281.1">
    <property type="nucleotide sequence ID" value="NZ_JAVDPW010000011.1"/>
</dbReference>
<sequence length="292" mass="30664">MTETRFRRLRSLLYVPADRERFVAGAAARGADAVILDLEDGVAESAKPAARAALAAAVPLVGAAGARVLVRINSRLAHAAEDIAAAVRAGADGLLVPKTEDGQWLRLIADRLDELEREAGRPEGWTRLIPLVETLRGLDRRAEIAAATPRTLALVCGTEDLSAEIGAEPDSAVLRLAQQQVLLAARGAGLLPLGLMGSLAGIDDLDALRRAAEEAVRQGFEGASCIHPAQVAVLNQAFTPDAAAVDRARRIVAALLQGQGTAKVDGRMVDAPVVARARRVLARAGVAETERD</sequence>
<dbReference type="InterPro" id="IPR015813">
    <property type="entry name" value="Pyrv/PenolPyrv_kinase-like_dom"/>
</dbReference>
<reference evidence="6 7" key="1">
    <citation type="submission" date="2023-07" db="EMBL/GenBank/DDBJ databases">
        <title>Sorghum-associated microbial communities from plants grown in Nebraska, USA.</title>
        <authorList>
            <person name="Schachtman D."/>
        </authorList>
    </citation>
    <scope>NUCLEOTIDE SEQUENCE [LARGE SCALE GENOMIC DNA]</scope>
    <source>
        <strain evidence="6 7">584</strain>
    </source>
</reference>
<proteinExistence type="inferred from homology"/>
<keyword evidence="3" id="KW-0479">Metal-binding</keyword>
<dbReference type="EMBL" id="JAVDPW010000011">
    <property type="protein sequence ID" value="MDR6293364.1"/>
    <property type="molecule type" value="Genomic_DNA"/>
</dbReference>
<evidence type="ECO:0000259" key="5">
    <source>
        <dbReference type="Pfam" id="PF03328"/>
    </source>
</evidence>
<evidence type="ECO:0000313" key="7">
    <source>
        <dbReference type="Proteomes" id="UP001262410"/>
    </source>
</evidence>
<protein>
    <submittedName>
        <fullName evidence="6">Citrate lyase subunit beta/citryl-CoA lyase</fullName>
        <ecNumber evidence="6">4.1.3.34</ecNumber>
    </submittedName>
</protein>
<evidence type="ECO:0000256" key="3">
    <source>
        <dbReference type="ARBA" id="ARBA00022723"/>
    </source>
</evidence>
<dbReference type="Gene3D" id="3.20.20.60">
    <property type="entry name" value="Phosphoenolpyruvate-binding domains"/>
    <property type="match status" value="1"/>
</dbReference>
<keyword evidence="4" id="KW-0460">Magnesium</keyword>
<evidence type="ECO:0000256" key="1">
    <source>
        <dbReference type="ARBA" id="ARBA00001946"/>
    </source>
</evidence>
<gene>
    <name evidence="6" type="ORF">E9232_005914</name>
</gene>